<evidence type="ECO:0000313" key="1">
    <source>
        <dbReference type="EMBL" id="MDR9900896.1"/>
    </source>
</evidence>
<organism evidence="1 2">
    <name type="scientific">Aetokthonos hydrillicola Thurmond2011</name>
    <dbReference type="NCBI Taxonomy" id="2712845"/>
    <lineage>
        <taxon>Bacteria</taxon>
        <taxon>Bacillati</taxon>
        <taxon>Cyanobacteriota</taxon>
        <taxon>Cyanophyceae</taxon>
        <taxon>Nostocales</taxon>
        <taxon>Hapalosiphonaceae</taxon>
        <taxon>Aetokthonos</taxon>
    </lineage>
</organism>
<sequence>MAIAFLYGLTMARERKTRSFKIDSAVLDSLTKGAKKHNSSVNRLVESILMEWCKAEGVMDFSVEPLGELRGKKNDSNSD</sequence>
<protein>
    <submittedName>
        <fullName evidence="1">Uncharacterized protein</fullName>
    </submittedName>
</protein>
<accession>A0AAP5IFQ6</accession>
<gene>
    <name evidence="1" type="ORF">G7B40_041155</name>
</gene>
<dbReference type="AlphaFoldDB" id="A0AAP5IFQ6"/>
<dbReference type="EMBL" id="JAALHA020000042">
    <property type="protein sequence ID" value="MDR9900896.1"/>
    <property type="molecule type" value="Genomic_DNA"/>
</dbReference>
<proteinExistence type="predicted"/>
<reference evidence="2" key="1">
    <citation type="journal article" date="2021" name="Science">
        <title>Hunting the eagle killer: A cyanobacterial neurotoxin causes vacuolar myelinopathy.</title>
        <authorList>
            <person name="Breinlinger S."/>
            <person name="Phillips T.J."/>
            <person name="Haram B.N."/>
            <person name="Mares J."/>
            <person name="Martinez Yerena J.A."/>
            <person name="Hrouzek P."/>
            <person name="Sobotka R."/>
            <person name="Henderson W.M."/>
            <person name="Schmieder P."/>
            <person name="Williams S.M."/>
            <person name="Lauderdale J.D."/>
            <person name="Wilde H.D."/>
            <person name="Gerrin W."/>
            <person name="Kust A."/>
            <person name="Washington J.W."/>
            <person name="Wagner C."/>
            <person name="Geier B."/>
            <person name="Liebeke M."/>
            <person name="Enke H."/>
            <person name="Niedermeyer T.H.J."/>
            <person name="Wilde S.B."/>
        </authorList>
    </citation>
    <scope>NUCLEOTIDE SEQUENCE [LARGE SCALE GENOMIC DNA]</scope>
    <source>
        <strain evidence="2">Thurmond2011</strain>
    </source>
</reference>
<keyword evidence="2" id="KW-1185">Reference proteome</keyword>
<dbReference type="Proteomes" id="UP000667802">
    <property type="component" value="Unassembled WGS sequence"/>
</dbReference>
<evidence type="ECO:0000313" key="2">
    <source>
        <dbReference type="Proteomes" id="UP000667802"/>
    </source>
</evidence>
<comment type="caution">
    <text evidence="1">The sequence shown here is derived from an EMBL/GenBank/DDBJ whole genome shotgun (WGS) entry which is preliminary data.</text>
</comment>
<name>A0AAP5IFQ6_9CYAN</name>
<dbReference type="RefSeq" id="WP_208345227.1">
    <property type="nucleotide sequence ID" value="NZ_CAWQFN010000614.1"/>
</dbReference>